<comment type="caution">
    <text evidence="1">The sequence shown here is derived from an EMBL/GenBank/DDBJ whole genome shotgun (WGS) entry which is preliminary data.</text>
</comment>
<protein>
    <submittedName>
        <fullName evidence="1">Uncharacterized protein</fullName>
    </submittedName>
</protein>
<accession>A0A8X6PFI4</accession>
<reference evidence="1" key="1">
    <citation type="submission" date="2020-08" db="EMBL/GenBank/DDBJ databases">
        <title>Multicomponent nature underlies the extraordinary mechanical properties of spider dragline silk.</title>
        <authorList>
            <person name="Kono N."/>
            <person name="Nakamura H."/>
            <person name="Mori M."/>
            <person name="Yoshida Y."/>
            <person name="Ohtoshi R."/>
            <person name="Malay A.D."/>
            <person name="Moran D.A.P."/>
            <person name="Tomita M."/>
            <person name="Numata K."/>
            <person name="Arakawa K."/>
        </authorList>
    </citation>
    <scope>NUCLEOTIDE SEQUENCE</scope>
</reference>
<dbReference type="Proteomes" id="UP000887013">
    <property type="component" value="Unassembled WGS sequence"/>
</dbReference>
<evidence type="ECO:0000313" key="1">
    <source>
        <dbReference type="EMBL" id="GFT68420.1"/>
    </source>
</evidence>
<proteinExistence type="predicted"/>
<sequence length="174" mass="19801">MVVMRFNMMDLLILNRSSERKRNFRRYLIFQTSTLLHEETLLFLVQSTSPQNYTKPNADNISKLCKALQYSAASQVAAADTLSIHELHDGSLMVSSLKIGHELMTMITQLPRPKSVEMLNIYMPQNSISCGKHTTKLLHNCNFWRFISSEVEAPISLGSQTLGRRCSSQTIFES</sequence>
<keyword evidence="2" id="KW-1185">Reference proteome</keyword>
<gene>
    <name evidence="1" type="ORF">NPIL_314411</name>
</gene>
<name>A0A8X6PFI4_NEPPI</name>
<dbReference type="EMBL" id="BMAW01020490">
    <property type="protein sequence ID" value="GFT68420.1"/>
    <property type="molecule type" value="Genomic_DNA"/>
</dbReference>
<evidence type="ECO:0000313" key="2">
    <source>
        <dbReference type="Proteomes" id="UP000887013"/>
    </source>
</evidence>
<organism evidence="1 2">
    <name type="scientific">Nephila pilipes</name>
    <name type="common">Giant wood spider</name>
    <name type="synonym">Nephila maculata</name>
    <dbReference type="NCBI Taxonomy" id="299642"/>
    <lineage>
        <taxon>Eukaryota</taxon>
        <taxon>Metazoa</taxon>
        <taxon>Ecdysozoa</taxon>
        <taxon>Arthropoda</taxon>
        <taxon>Chelicerata</taxon>
        <taxon>Arachnida</taxon>
        <taxon>Araneae</taxon>
        <taxon>Araneomorphae</taxon>
        <taxon>Entelegynae</taxon>
        <taxon>Araneoidea</taxon>
        <taxon>Nephilidae</taxon>
        <taxon>Nephila</taxon>
    </lineage>
</organism>
<dbReference type="AlphaFoldDB" id="A0A8X6PFI4"/>